<dbReference type="AlphaFoldDB" id="D5RQH6"/>
<sequence>MAPPRRRRGRAALIVLGVAIALPAAGWVGLNLLLRDEVLRPRLIAAVEQATGRALTLSGPVGIKLSLVPTVTLQGVALANAPGGSRPQMLTARRVEAELALLPLLRRRLAFERVTLIEPDLLLELDAEGTPNWRFGPPRPAEAAAAPAG</sequence>
<dbReference type="GO" id="GO:0090313">
    <property type="term" value="P:regulation of protein targeting to membrane"/>
    <property type="evidence" value="ECO:0007669"/>
    <property type="project" value="TreeGrafter"/>
</dbReference>
<name>D5RQH6_9PROT</name>
<dbReference type="OrthoDB" id="225437at2"/>
<dbReference type="InterPro" id="IPR007844">
    <property type="entry name" value="AsmA"/>
</dbReference>
<dbReference type="RefSeq" id="WP_007002368.1">
    <property type="nucleotide sequence ID" value="NZ_GG770777.1"/>
</dbReference>
<dbReference type="HOGENOM" id="CLU_1762768_0_0_5"/>
<protein>
    <recommendedName>
        <fullName evidence="1">AsmA domain-containing protein</fullName>
    </recommendedName>
</protein>
<dbReference type="InterPro" id="IPR052894">
    <property type="entry name" value="AsmA-related"/>
</dbReference>
<evidence type="ECO:0000259" key="1">
    <source>
        <dbReference type="Pfam" id="PF05170"/>
    </source>
</evidence>
<gene>
    <name evidence="2" type="ORF">HMPREF0731_3338</name>
</gene>
<organism evidence="2 3">
    <name type="scientific">Pseudoroseomonas cervicalis ATCC 49957</name>
    <dbReference type="NCBI Taxonomy" id="525371"/>
    <lineage>
        <taxon>Bacteria</taxon>
        <taxon>Pseudomonadati</taxon>
        <taxon>Pseudomonadota</taxon>
        <taxon>Alphaproteobacteria</taxon>
        <taxon>Acetobacterales</taxon>
        <taxon>Roseomonadaceae</taxon>
        <taxon>Roseomonas</taxon>
    </lineage>
</organism>
<keyword evidence="3" id="KW-1185">Reference proteome</keyword>
<feature type="non-terminal residue" evidence="2">
    <location>
        <position position="149"/>
    </location>
</feature>
<dbReference type="GO" id="GO:0005886">
    <property type="term" value="C:plasma membrane"/>
    <property type="evidence" value="ECO:0007669"/>
    <property type="project" value="TreeGrafter"/>
</dbReference>
<evidence type="ECO:0000313" key="3">
    <source>
        <dbReference type="Proteomes" id="UP000005324"/>
    </source>
</evidence>
<proteinExistence type="predicted"/>
<accession>D5RQH6</accession>
<comment type="caution">
    <text evidence="2">The sequence shown here is derived from an EMBL/GenBank/DDBJ whole genome shotgun (WGS) entry which is preliminary data.</text>
</comment>
<dbReference type="Pfam" id="PF05170">
    <property type="entry name" value="AsmA"/>
    <property type="match status" value="1"/>
</dbReference>
<reference evidence="2 3" key="1">
    <citation type="submission" date="2010-04" db="EMBL/GenBank/DDBJ databases">
        <authorList>
            <person name="Qin X."/>
            <person name="Bachman B."/>
            <person name="Battles P."/>
            <person name="Bell A."/>
            <person name="Bess C."/>
            <person name="Bickham C."/>
            <person name="Chaboub L."/>
            <person name="Chen D."/>
            <person name="Coyle M."/>
            <person name="Deiros D.R."/>
            <person name="Dinh H."/>
            <person name="Forbes L."/>
            <person name="Fowler G."/>
            <person name="Francisco L."/>
            <person name="Fu Q."/>
            <person name="Gubbala S."/>
            <person name="Hale W."/>
            <person name="Han Y."/>
            <person name="Hemphill L."/>
            <person name="Highlander S.K."/>
            <person name="Hirani K."/>
            <person name="Hogues M."/>
            <person name="Jackson L."/>
            <person name="Jakkamsetti A."/>
            <person name="Javaid M."/>
            <person name="Jiang H."/>
            <person name="Korchina V."/>
            <person name="Kovar C."/>
            <person name="Lara F."/>
            <person name="Lee S."/>
            <person name="Mata R."/>
            <person name="Mathew T."/>
            <person name="Moen C."/>
            <person name="Morales K."/>
            <person name="Munidasa M."/>
            <person name="Nazareth L."/>
            <person name="Ngo R."/>
            <person name="Nguyen L."/>
            <person name="Okwuonu G."/>
            <person name="Ongeri F."/>
            <person name="Patil S."/>
            <person name="Petrosino J."/>
            <person name="Pham C."/>
            <person name="Pham P."/>
            <person name="Pu L.-L."/>
            <person name="Puazo M."/>
            <person name="Raj R."/>
            <person name="Reid J."/>
            <person name="Rouhana J."/>
            <person name="Saada N."/>
            <person name="Shang Y."/>
            <person name="Simmons D."/>
            <person name="Thornton R."/>
            <person name="Warren J."/>
            <person name="Weissenberger G."/>
            <person name="Zhang J."/>
            <person name="Zhang L."/>
            <person name="Zhou C."/>
            <person name="Zhu D."/>
            <person name="Muzny D."/>
            <person name="Worley K."/>
            <person name="Gibbs R."/>
        </authorList>
    </citation>
    <scope>NUCLEOTIDE SEQUENCE [LARGE SCALE GENOMIC DNA]</scope>
    <source>
        <strain evidence="2 3">ATCC 49957</strain>
    </source>
</reference>
<dbReference type="EMBL" id="ADVL01000663">
    <property type="protein sequence ID" value="EFH10454.1"/>
    <property type="molecule type" value="Genomic_DNA"/>
</dbReference>
<feature type="domain" description="AsmA" evidence="1">
    <location>
        <begin position="30"/>
        <end position="135"/>
    </location>
</feature>
<dbReference type="PANTHER" id="PTHR30441">
    <property type="entry name" value="DUF748 DOMAIN-CONTAINING PROTEIN"/>
    <property type="match status" value="1"/>
</dbReference>
<dbReference type="PANTHER" id="PTHR30441:SF4">
    <property type="entry name" value="PROTEIN ASMA"/>
    <property type="match status" value="1"/>
</dbReference>
<dbReference type="Proteomes" id="UP000005324">
    <property type="component" value="Unassembled WGS sequence"/>
</dbReference>
<evidence type="ECO:0000313" key="2">
    <source>
        <dbReference type="EMBL" id="EFH10454.1"/>
    </source>
</evidence>